<sequence length="61" mass="6795">MGYPVVDEEKCVGCEECVDNCPQDVFEMENNKSKVVNPDECVMCESCVEVCEADAIELVED</sequence>
<keyword evidence="2" id="KW-0479">Metal-binding</keyword>
<evidence type="ECO:0000256" key="3">
    <source>
        <dbReference type="ARBA" id="ARBA00023004"/>
    </source>
</evidence>
<evidence type="ECO:0000256" key="4">
    <source>
        <dbReference type="ARBA" id="ARBA00023014"/>
    </source>
</evidence>
<dbReference type="Gene3D" id="3.30.70.20">
    <property type="match status" value="2"/>
</dbReference>
<dbReference type="InterPro" id="IPR050572">
    <property type="entry name" value="Fe-S_Ferredoxin"/>
</dbReference>
<name>S7TE38_DESML</name>
<dbReference type="GO" id="GO:0051539">
    <property type="term" value="F:4 iron, 4 sulfur cluster binding"/>
    <property type="evidence" value="ECO:0007669"/>
    <property type="project" value="UniProtKB-KW"/>
</dbReference>
<dbReference type="RefSeq" id="WP_020878304.1">
    <property type="nucleotide sequence ID" value="NZ_ATHJ01000110.1"/>
</dbReference>
<keyword evidence="7" id="KW-1185">Reference proteome</keyword>
<dbReference type="PANTHER" id="PTHR43687:SF1">
    <property type="entry name" value="FERREDOXIN III"/>
    <property type="match status" value="1"/>
</dbReference>
<evidence type="ECO:0000256" key="1">
    <source>
        <dbReference type="ARBA" id="ARBA00022485"/>
    </source>
</evidence>
<accession>S7TE38</accession>
<reference evidence="6 7" key="1">
    <citation type="journal article" date="2013" name="Genome Announc.">
        <title>Draft genome sequences for three mercury-methylating, sulfate-reducing bacteria.</title>
        <authorList>
            <person name="Brown S.D."/>
            <person name="Hurt R.A.Jr."/>
            <person name="Gilmour C.C."/>
            <person name="Elias D.A."/>
        </authorList>
    </citation>
    <scope>NUCLEOTIDE SEQUENCE [LARGE SCALE GENOMIC DNA]</scope>
    <source>
        <strain evidence="6 7">DSM 2059</strain>
    </source>
</reference>
<dbReference type="SUPFAM" id="SSF54862">
    <property type="entry name" value="4Fe-4S ferredoxins"/>
    <property type="match status" value="1"/>
</dbReference>
<protein>
    <submittedName>
        <fullName evidence="6">4Fe-4S ferredoxin, iron-sulpur binding domain-containing protein</fullName>
    </submittedName>
</protein>
<dbReference type="eggNOG" id="COG4231">
    <property type="taxonomic scope" value="Bacteria"/>
</dbReference>
<dbReference type="PATRIC" id="fig|1121405.3.peg.3691"/>
<dbReference type="Proteomes" id="UP000014977">
    <property type="component" value="Unassembled WGS sequence"/>
</dbReference>
<keyword evidence="1" id="KW-0004">4Fe-4S</keyword>
<evidence type="ECO:0000256" key="2">
    <source>
        <dbReference type="ARBA" id="ARBA00022723"/>
    </source>
</evidence>
<dbReference type="STRING" id="897.B2D07_07035"/>
<gene>
    <name evidence="6" type="ORF">dsmv_3214</name>
</gene>
<evidence type="ECO:0000313" key="6">
    <source>
        <dbReference type="EMBL" id="EPR34835.1"/>
    </source>
</evidence>
<dbReference type="OrthoDB" id="9807879at2"/>
<organism evidence="6 7">
    <name type="scientific">Desulfococcus multivorans DSM 2059</name>
    <dbReference type="NCBI Taxonomy" id="1121405"/>
    <lineage>
        <taxon>Bacteria</taxon>
        <taxon>Pseudomonadati</taxon>
        <taxon>Thermodesulfobacteriota</taxon>
        <taxon>Desulfobacteria</taxon>
        <taxon>Desulfobacterales</taxon>
        <taxon>Desulfococcaceae</taxon>
        <taxon>Desulfococcus</taxon>
    </lineage>
</organism>
<comment type="caution">
    <text evidence="6">The sequence shown here is derived from an EMBL/GenBank/DDBJ whole genome shotgun (WGS) entry which is preliminary data.</text>
</comment>
<keyword evidence="3" id="KW-0408">Iron</keyword>
<feature type="domain" description="4Fe-4S ferredoxin-type" evidence="5">
    <location>
        <begin position="32"/>
        <end position="61"/>
    </location>
</feature>
<proteinExistence type="predicted"/>
<dbReference type="GO" id="GO:0046872">
    <property type="term" value="F:metal ion binding"/>
    <property type="evidence" value="ECO:0007669"/>
    <property type="project" value="UniProtKB-KW"/>
</dbReference>
<dbReference type="EMBL" id="ATHJ01000110">
    <property type="protein sequence ID" value="EPR34835.1"/>
    <property type="molecule type" value="Genomic_DNA"/>
</dbReference>
<keyword evidence="4" id="KW-0411">Iron-sulfur</keyword>
<dbReference type="AlphaFoldDB" id="S7TE38"/>
<dbReference type="PROSITE" id="PS00198">
    <property type="entry name" value="4FE4S_FER_1"/>
    <property type="match status" value="2"/>
</dbReference>
<feature type="domain" description="4Fe-4S ferredoxin-type" evidence="5">
    <location>
        <begin position="2"/>
        <end position="31"/>
    </location>
</feature>
<evidence type="ECO:0000313" key="7">
    <source>
        <dbReference type="Proteomes" id="UP000014977"/>
    </source>
</evidence>
<dbReference type="InterPro" id="IPR017900">
    <property type="entry name" value="4Fe4S_Fe_S_CS"/>
</dbReference>
<dbReference type="InterPro" id="IPR017896">
    <property type="entry name" value="4Fe4S_Fe-S-bd"/>
</dbReference>
<evidence type="ECO:0000259" key="5">
    <source>
        <dbReference type="PROSITE" id="PS51379"/>
    </source>
</evidence>
<dbReference type="PROSITE" id="PS51379">
    <property type="entry name" value="4FE4S_FER_2"/>
    <property type="match status" value="2"/>
</dbReference>
<dbReference type="PANTHER" id="PTHR43687">
    <property type="entry name" value="ADENYLYLSULFATE REDUCTASE, BETA SUBUNIT"/>
    <property type="match status" value="1"/>
</dbReference>
<dbReference type="Pfam" id="PF13237">
    <property type="entry name" value="Fer4_10"/>
    <property type="match status" value="1"/>
</dbReference>